<dbReference type="KEGG" id="pfy:PFICI_12957"/>
<sequence length="685" mass="77250">MQELLGFNKSRASEKKVVAHTASRNVLPLPRAEALCNWCRYDEQQYVITSAETRRSGQISKPLSRLQEGAQKDCWVCKAFLKATALWQKVDHVEFQRLRAINVRFDAERVTIGAGSKLPKIQLFIAKGCPNVFRFNPDSELPSRPSSAQTMNFIAYNLNSCLHSHKACQRYQTQLASKIHGNWPSRILQIDAKTWTIRLVRFDPAAHAKYVALSYCWGDQKGQLTSNKSTLPKLRAGISVQKLPATLRDAVTVTATLGLRYIWIDSICIIQDDKDDWKQEAGKMSTVYAQSLVTIIASSADSCSEGFLEKDRAFSTEVSRVRVQHREAEVRARVLYDWGHHRGGPQSDESARLRWMDPVDSRAWTLQERVLSGRYINFTSGEAQWGCVSCRACECGQPLYGKLYETLPDAEKWFRIVEEYCTRNMKFATDKLVAIAGMARAMATVLQEKWYVAGLWLSPTWTPLTLQSFMWRRKIDSPLTVFYNEYIGPSFSWASHRGEPVHTDKASFSGCTFPSNILNVDIQLSTTDSFGSVKGACVRLRGPLIAAKLKWDSTTRYEDMKVGIKIGQSAQSYSGGCRVDGLLESVMLKKGQHAVRRRCEGSVAQDVSFENVDVYLLPILVRKLDSMSGQKPQTYAAGQGSPTRQAECILLARSLQFPGFERLGVYTISQWDKYSSTPCVELSMY</sequence>
<dbReference type="eggNOG" id="ENOG502T30W">
    <property type="taxonomic scope" value="Eukaryota"/>
</dbReference>
<proteinExistence type="predicted"/>
<keyword evidence="3" id="KW-1185">Reference proteome</keyword>
<accession>W3WQ76</accession>
<organism evidence="2 3">
    <name type="scientific">Pestalotiopsis fici (strain W106-1 / CGMCC3.15140)</name>
    <dbReference type="NCBI Taxonomy" id="1229662"/>
    <lineage>
        <taxon>Eukaryota</taxon>
        <taxon>Fungi</taxon>
        <taxon>Dikarya</taxon>
        <taxon>Ascomycota</taxon>
        <taxon>Pezizomycotina</taxon>
        <taxon>Sordariomycetes</taxon>
        <taxon>Xylariomycetidae</taxon>
        <taxon>Amphisphaeriales</taxon>
        <taxon>Sporocadaceae</taxon>
        <taxon>Pestalotiopsis</taxon>
    </lineage>
</organism>
<dbReference type="RefSeq" id="XP_007839729.1">
    <property type="nucleotide sequence ID" value="XM_007841538.1"/>
</dbReference>
<dbReference type="OrthoDB" id="5125733at2759"/>
<dbReference type="InterPro" id="IPR010730">
    <property type="entry name" value="HET"/>
</dbReference>
<gene>
    <name evidence="2" type="ORF">PFICI_12957</name>
</gene>
<dbReference type="GeneID" id="19277970"/>
<dbReference type="STRING" id="1229662.W3WQ76"/>
<dbReference type="Pfam" id="PF06985">
    <property type="entry name" value="HET"/>
    <property type="match status" value="1"/>
</dbReference>
<evidence type="ECO:0000313" key="3">
    <source>
        <dbReference type="Proteomes" id="UP000030651"/>
    </source>
</evidence>
<dbReference type="PANTHER" id="PTHR33112:SF16">
    <property type="entry name" value="HETEROKARYON INCOMPATIBILITY DOMAIN-CONTAINING PROTEIN"/>
    <property type="match status" value="1"/>
</dbReference>
<dbReference type="EMBL" id="KI912118">
    <property type="protein sequence ID" value="ETS76013.1"/>
    <property type="molecule type" value="Genomic_DNA"/>
</dbReference>
<name>W3WQ76_PESFW</name>
<evidence type="ECO:0000313" key="2">
    <source>
        <dbReference type="EMBL" id="ETS76013.1"/>
    </source>
</evidence>
<dbReference type="Proteomes" id="UP000030651">
    <property type="component" value="Unassembled WGS sequence"/>
</dbReference>
<protein>
    <recommendedName>
        <fullName evidence="1">Heterokaryon incompatibility domain-containing protein</fullName>
    </recommendedName>
</protein>
<evidence type="ECO:0000259" key="1">
    <source>
        <dbReference type="Pfam" id="PF06985"/>
    </source>
</evidence>
<reference evidence="3" key="1">
    <citation type="journal article" date="2015" name="BMC Genomics">
        <title>Genomic and transcriptomic analysis of the endophytic fungus Pestalotiopsis fici reveals its lifestyle and high potential for synthesis of natural products.</title>
        <authorList>
            <person name="Wang X."/>
            <person name="Zhang X."/>
            <person name="Liu L."/>
            <person name="Xiang M."/>
            <person name="Wang W."/>
            <person name="Sun X."/>
            <person name="Che Y."/>
            <person name="Guo L."/>
            <person name="Liu G."/>
            <person name="Guo L."/>
            <person name="Wang C."/>
            <person name="Yin W.B."/>
            <person name="Stadler M."/>
            <person name="Zhang X."/>
            <person name="Liu X."/>
        </authorList>
    </citation>
    <scope>NUCLEOTIDE SEQUENCE [LARGE SCALE GENOMIC DNA]</scope>
    <source>
        <strain evidence="3">W106-1 / CGMCC3.15140</strain>
    </source>
</reference>
<dbReference type="OMA" id="RACECGQ"/>
<feature type="domain" description="Heterokaryon incompatibility" evidence="1">
    <location>
        <begin position="210"/>
        <end position="368"/>
    </location>
</feature>
<dbReference type="AlphaFoldDB" id="W3WQ76"/>
<dbReference type="InParanoid" id="W3WQ76"/>
<dbReference type="HOGENOM" id="CLU_002639_2_8_1"/>
<dbReference type="PANTHER" id="PTHR33112">
    <property type="entry name" value="DOMAIN PROTEIN, PUTATIVE-RELATED"/>
    <property type="match status" value="1"/>
</dbReference>